<evidence type="ECO:0000313" key="2">
    <source>
        <dbReference type="Proteomes" id="UP000007800"/>
    </source>
</evidence>
<dbReference type="RefSeq" id="XP_002777865.1">
    <property type="nucleotide sequence ID" value="XM_002777819.1"/>
</dbReference>
<sequence>PEIFFNKPEVQTQLGVDKQWHKNNEDVLDAFLKYTAYDTTSFVTHLLDKGLK</sequence>
<feature type="non-terminal residue" evidence="1">
    <location>
        <position position="52"/>
    </location>
</feature>
<dbReference type="OrthoDB" id="10448182at2759"/>
<evidence type="ECO:0000313" key="1">
    <source>
        <dbReference type="EMBL" id="EER09660.1"/>
    </source>
</evidence>
<gene>
    <name evidence="1" type="ORF">Pmar_PMAR008799</name>
</gene>
<dbReference type="EMBL" id="GG678140">
    <property type="protein sequence ID" value="EER09660.1"/>
    <property type="molecule type" value="Genomic_DNA"/>
</dbReference>
<keyword evidence="2" id="KW-1185">Reference proteome</keyword>
<proteinExistence type="predicted"/>
<dbReference type="GeneID" id="9052583"/>
<dbReference type="InParanoid" id="C5L118"/>
<accession>C5L118</accession>
<dbReference type="Proteomes" id="UP000007800">
    <property type="component" value="Unassembled WGS sequence"/>
</dbReference>
<dbReference type="AlphaFoldDB" id="C5L118"/>
<protein>
    <submittedName>
        <fullName evidence="1">Uncharacterized protein</fullName>
    </submittedName>
</protein>
<name>C5L118_PERM5</name>
<feature type="non-terminal residue" evidence="1">
    <location>
        <position position="1"/>
    </location>
</feature>
<organism evidence="2">
    <name type="scientific">Perkinsus marinus (strain ATCC 50983 / TXsc)</name>
    <dbReference type="NCBI Taxonomy" id="423536"/>
    <lineage>
        <taxon>Eukaryota</taxon>
        <taxon>Sar</taxon>
        <taxon>Alveolata</taxon>
        <taxon>Perkinsozoa</taxon>
        <taxon>Perkinsea</taxon>
        <taxon>Perkinsida</taxon>
        <taxon>Perkinsidae</taxon>
        <taxon>Perkinsus</taxon>
    </lineage>
</organism>
<reference evidence="1 2" key="1">
    <citation type="submission" date="2008-07" db="EMBL/GenBank/DDBJ databases">
        <authorList>
            <person name="El-Sayed N."/>
            <person name="Caler E."/>
            <person name="Inman J."/>
            <person name="Amedeo P."/>
            <person name="Hass B."/>
            <person name="Wortman J."/>
        </authorList>
    </citation>
    <scope>NUCLEOTIDE SEQUENCE [LARGE SCALE GENOMIC DNA]</scope>
    <source>
        <strain evidence="2">ATCC 50983 / TXsc</strain>
    </source>
</reference>